<dbReference type="PROSITE" id="PS00028">
    <property type="entry name" value="ZINC_FINGER_C2H2_1"/>
    <property type="match status" value="1"/>
</dbReference>
<evidence type="ECO:0000256" key="8">
    <source>
        <dbReference type="ARBA" id="ARBA00022843"/>
    </source>
</evidence>
<feature type="region of interest" description="Disordered" evidence="14">
    <location>
        <begin position="1"/>
        <end position="137"/>
    </location>
</feature>
<evidence type="ECO:0000256" key="11">
    <source>
        <dbReference type="ARBA" id="ARBA00023163"/>
    </source>
</evidence>
<keyword evidence="9" id="KW-0805">Transcription regulation</keyword>
<dbReference type="GO" id="GO:0005634">
    <property type="term" value="C:nucleus"/>
    <property type="evidence" value="ECO:0007669"/>
    <property type="project" value="UniProtKB-SubCell"/>
</dbReference>
<dbReference type="PROSITE" id="PS50157">
    <property type="entry name" value="ZINC_FINGER_C2H2_2"/>
    <property type="match status" value="3"/>
</dbReference>
<evidence type="ECO:0000313" key="16">
    <source>
        <dbReference type="Ensembl" id="ENSZALP00000001677.1"/>
    </source>
</evidence>
<dbReference type="FunFam" id="3.30.160.60:FF:002343">
    <property type="entry name" value="Zinc finger protein 33A"/>
    <property type="match status" value="1"/>
</dbReference>
<dbReference type="Pfam" id="PF00096">
    <property type="entry name" value="zf-C2H2"/>
    <property type="match status" value="3"/>
</dbReference>
<feature type="domain" description="C2H2-type" evidence="15">
    <location>
        <begin position="175"/>
        <end position="202"/>
    </location>
</feature>
<feature type="compositionally biased region" description="Basic and acidic residues" evidence="14">
    <location>
        <begin position="107"/>
        <end position="118"/>
    </location>
</feature>
<sequence length="274" mass="30233">MEEEAARKRKDPLDTQAGEEEVSSYFPISPAPSPSPAQPLAAGQPRCQRRPTRDALVGSPSPTLWHGGKSHPFLVLPSPGKELRMETREEKSAWPNLVKEAVLSDSRAQESNREEKPQTSHVRRGSKPSPGSALVNHQRIHTGERPYKCPECQKSFQTSSDLLRHQQIQSKERPFCCPDCGKGFKRNSHLIIHQCIHTGEMPYQCPTCGKKFQTTSNLRLHERINTEERPFRCPVTVGRASSPTPPSLPTGASTPGRGPSSVPSVGRASPRALT</sequence>
<feature type="domain" description="C2H2-type" evidence="15">
    <location>
        <begin position="203"/>
        <end position="230"/>
    </location>
</feature>
<comment type="similarity">
    <text evidence="2">Belongs to the krueppel C2H2-type zinc-finger protein family.</text>
</comment>
<dbReference type="Gene3D" id="3.30.160.60">
    <property type="entry name" value="Classic Zinc Finger"/>
    <property type="match status" value="4"/>
</dbReference>
<dbReference type="FunFam" id="3.30.160.60:FF:000176">
    <property type="entry name" value="zinc finger protein 70"/>
    <property type="match status" value="1"/>
</dbReference>
<accession>A0A8D2M2L8</accession>
<dbReference type="PANTHER" id="PTHR23235:SF178">
    <property type="entry name" value="C2H2-TYPE DOMAIN-CONTAINING PROTEIN-RELATED"/>
    <property type="match status" value="1"/>
</dbReference>
<keyword evidence="12" id="KW-0539">Nucleus</keyword>
<evidence type="ECO:0000256" key="14">
    <source>
        <dbReference type="SAM" id="MobiDB-lite"/>
    </source>
</evidence>
<keyword evidence="4" id="KW-0479">Metal-binding</keyword>
<reference evidence="16" key="2">
    <citation type="submission" date="2025-09" db="UniProtKB">
        <authorList>
            <consortium name="Ensembl"/>
        </authorList>
    </citation>
    <scope>IDENTIFICATION</scope>
</reference>
<comment type="subcellular location">
    <subcellularLocation>
        <location evidence="1">Nucleus</location>
    </subcellularLocation>
</comment>
<keyword evidence="3" id="KW-1017">Isopeptide bond</keyword>
<dbReference type="FunFam" id="3.30.160.60:FF:000321">
    <property type="entry name" value="myeloid zinc finger 1 isoform X1"/>
    <property type="match status" value="1"/>
</dbReference>
<dbReference type="InterPro" id="IPR036236">
    <property type="entry name" value="Znf_C2H2_sf"/>
</dbReference>
<dbReference type="PANTHER" id="PTHR23235">
    <property type="entry name" value="KRUEPPEL-LIKE TRANSCRIPTION FACTOR"/>
    <property type="match status" value="1"/>
</dbReference>
<keyword evidence="8" id="KW-0832">Ubl conjugation</keyword>
<evidence type="ECO:0000313" key="17">
    <source>
        <dbReference type="Proteomes" id="UP000694413"/>
    </source>
</evidence>
<evidence type="ECO:0000256" key="6">
    <source>
        <dbReference type="ARBA" id="ARBA00022771"/>
    </source>
</evidence>
<evidence type="ECO:0000259" key="15">
    <source>
        <dbReference type="PROSITE" id="PS50157"/>
    </source>
</evidence>
<keyword evidence="5" id="KW-0677">Repeat</keyword>
<name>A0A8D2M2L8_ZONAL</name>
<dbReference type="SMART" id="SM00355">
    <property type="entry name" value="ZnF_C2H2"/>
    <property type="match status" value="3"/>
</dbReference>
<dbReference type="GO" id="GO:0008270">
    <property type="term" value="F:zinc ion binding"/>
    <property type="evidence" value="ECO:0007669"/>
    <property type="project" value="UniProtKB-KW"/>
</dbReference>
<evidence type="ECO:0000256" key="10">
    <source>
        <dbReference type="ARBA" id="ARBA00023125"/>
    </source>
</evidence>
<keyword evidence="7" id="KW-0862">Zinc</keyword>
<dbReference type="AlphaFoldDB" id="A0A8D2M2L8"/>
<evidence type="ECO:0000256" key="4">
    <source>
        <dbReference type="ARBA" id="ARBA00022723"/>
    </source>
</evidence>
<evidence type="ECO:0000256" key="13">
    <source>
        <dbReference type="PROSITE-ProRule" id="PRU00042"/>
    </source>
</evidence>
<feature type="domain" description="C2H2-type" evidence="15">
    <location>
        <begin position="147"/>
        <end position="174"/>
    </location>
</feature>
<keyword evidence="17" id="KW-1185">Reference proteome</keyword>
<proteinExistence type="inferred from homology"/>
<keyword evidence="11" id="KW-0804">Transcription</keyword>
<protein>
    <recommendedName>
        <fullName evidence="15">C2H2-type domain-containing protein</fullName>
    </recommendedName>
</protein>
<dbReference type="GO" id="GO:0000981">
    <property type="term" value="F:DNA-binding transcription factor activity, RNA polymerase II-specific"/>
    <property type="evidence" value="ECO:0007669"/>
    <property type="project" value="TreeGrafter"/>
</dbReference>
<dbReference type="GO" id="GO:0000978">
    <property type="term" value="F:RNA polymerase II cis-regulatory region sequence-specific DNA binding"/>
    <property type="evidence" value="ECO:0007669"/>
    <property type="project" value="TreeGrafter"/>
</dbReference>
<dbReference type="Proteomes" id="UP000694413">
    <property type="component" value="Unassembled WGS sequence"/>
</dbReference>
<evidence type="ECO:0000256" key="1">
    <source>
        <dbReference type="ARBA" id="ARBA00004123"/>
    </source>
</evidence>
<evidence type="ECO:0000256" key="9">
    <source>
        <dbReference type="ARBA" id="ARBA00023015"/>
    </source>
</evidence>
<dbReference type="InterPro" id="IPR013087">
    <property type="entry name" value="Znf_C2H2_type"/>
</dbReference>
<feature type="region of interest" description="Disordered" evidence="14">
    <location>
        <begin position="235"/>
        <end position="274"/>
    </location>
</feature>
<feature type="compositionally biased region" description="Basic and acidic residues" evidence="14">
    <location>
        <begin position="81"/>
        <end position="92"/>
    </location>
</feature>
<dbReference type="SUPFAM" id="SSF57667">
    <property type="entry name" value="beta-beta-alpha zinc fingers"/>
    <property type="match status" value="2"/>
</dbReference>
<evidence type="ECO:0000256" key="5">
    <source>
        <dbReference type="ARBA" id="ARBA00022737"/>
    </source>
</evidence>
<organism evidence="16 17">
    <name type="scientific">Zonotrichia albicollis</name>
    <name type="common">White-throated sparrow</name>
    <name type="synonym">Fringilla albicollis</name>
    <dbReference type="NCBI Taxonomy" id="44394"/>
    <lineage>
        <taxon>Eukaryota</taxon>
        <taxon>Metazoa</taxon>
        <taxon>Chordata</taxon>
        <taxon>Craniata</taxon>
        <taxon>Vertebrata</taxon>
        <taxon>Euteleostomi</taxon>
        <taxon>Archelosauria</taxon>
        <taxon>Archosauria</taxon>
        <taxon>Dinosauria</taxon>
        <taxon>Saurischia</taxon>
        <taxon>Theropoda</taxon>
        <taxon>Coelurosauria</taxon>
        <taxon>Aves</taxon>
        <taxon>Neognathae</taxon>
        <taxon>Neoaves</taxon>
        <taxon>Telluraves</taxon>
        <taxon>Australaves</taxon>
        <taxon>Passeriformes</taxon>
        <taxon>Passerellidae</taxon>
        <taxon>Zonotrichia</taxon>
    </lineage>
</organism>
<keyword evidence="10" id="KW-0238">DNA-binding</keyword>
<keyword evidence="6 13" id="KW-0863">Zinc-finger</keyword>
<evidence type="ECO:0000256" key="12">
    <source>
        <dbReference type="ARBA" id="ARBA00023242"/>
    </source>
</evidence>
<evidence type="ECO:0000256" key="7">
    <source>
        <dbReference type="ARBA" id="ARBA00022833"/>
    </source>
</evidence>
<dbReference type="Ensembl" id="ENSZALT00000003082.1">
    <property type="protein sequence ID" value="ENSZALP00000001677.1"/>
    <property type="gene ID" value="ENSZALG00000002011.1"/>
</dbReference>
<reference evidence="16" key="1">
    <citation type="submission" date="2025-08" db="UniProtKB">
        <authorList>
            <consortium name="Ensembl"/>
        </authorList>
    </citation>
    <scope>IDENTIFICATION</scope>
</reference>
<evidence type="ECO:0000256" key="3">
    <source>
        <dbReference type="ARBA" id="ARBA00022499"/>
    </source>
</evidence>
<evidence type="ECO:0000256" key="2">
    <source>
        <dbReference type="ARBA" id="ARBA00006991"/>
    </source>
</evidence>